<gene>
    <name evidence="2" type="ORF">BJ971_003683</name>
</gene>
<dbReference type="RefSeq" id="WP_184994468.1">
    <property type="nucleotide sequence ID" value="NZ_BOMK01000010.1"/>
</dbReference>
<reference evidence="2 3" key="1">
    <citation type="submission" date="2020-08" db="EMBL/GenBank/DDBJ databases">
        <title>Sequencing the genomes of 1000 actinobacteria strains.</title>
        <authorList>
            <person name="Klenk H.-P."/>
        </authorList>
    </citation>
    <scope>NUCLEOTIDE SEQUENCE [LARGE SCALE GENOMIC DNA]</scope>
    <source>
        <strain evidence="2 3">DSM 43149</strain>
    </source>
</reference>
<dbReference type="PANTHER" id="PTHR38011">
    <property type="entry name" value="DIHYDROFOLATE REDUCTASE FAMILY PROTEIN (AFU_ORTHOLOGUE AFUA_8G06820)"/>
    <property type="match status" value="1"/>
</dbReference>
<evidence type="ECO:0000313" key="3">
    <source>
        <dbReference type="Proteomes" id="UP000578112"/>
    </source>
</evidence>
<keyword evidence="3" id="KW-1185">Reference proteome</keyword>
<accession>A0A7W7HYH7</accession>
<dbReference type="Proteomes" id="UP000578112">
    <property type="component" value="Unassembled WGS sequence"/>
</dbReference>
<proteinExistence type="predicted"/>
<comment type="caution">
    <text evidence="2">The sequence shown here is derived from an EMBL/GenBank/DDBJ whole genome shotgun (WGS) entry which is preliminary data.</text>
</comment>
<dbReference type="GO" id="GO:0009231">
    <property type="term" value="P:riboflavin biosynthetic process"/>
    <property type="evidence" value="ECO:0007669"/>
    <property type="project" value="InterPro"/>
</dbReference>
<dbReference type="GO" id="GO:0008703">
    <property type="term" value="F:5-amino-6-(5-phosphoribosylamino)uracil reductase activity"/>
    <property type="evidence" value="ECO:0007669"/>
    <property type="project" value="InterPro"/>
</dbReference>
<dbReference type="PANTHER" id="PTHR38011:SF12">
    <property type="entry name" value="BIFUNCTIONAL DEAMINASE-REDUCTASE DOMAIN PROTEIN"/>
    <property type="match status" value="1"/>
</dbReference>
<sequence length="199" mass="21455">MAYVTCDIAVSVDGFVAGPDQTLEQPLGGRGAERLLHGWMFDTPEENTAELAAITAADAFIMGRNMFGPGRGDWDPEWTGWWGEDPPYHKPVFVLTHHPREDVPMLGGTTFSFVTGGVHEAFKRAQEATGDGRIAIAGGASTVNQFLTAGLIDELRLHIAPVTLGAGERLFDGVPPLRLEQVSGRSASLVTHVTYRVGR</sequence>
<dbReference type="SUPFAM" id="SSF53597">
    <property type="entry name" value="Dihydrofolate reductase-like"/>
    <property type="match status" value="1"/>
</dbReference>
<protein>
    <submittedName>
        <fullName evidence="2">Dihydrofolate reductase</fullName>
    </submittedName>
</protein>
<organism evidence="2 3">
    <name type="scientific">Actinoplanes digitatis</name>
    <dbReference type="NCBI Taxonomy" id="1868"/>
    <lineage>
        <taxon>Bacteria</taxon>
        <taxon>Bacillati</taxon>
        <taxon>Actinomycetota</taxon>
        <taxon>Actinomycetes</taxon>
        <taxon>Micromonosporales</taxon>
        <taxon>Micromonosporaceae</taxon>
        <taxon>Actinoplanes</taxon>
    </lineage>
</organism>
<dbReference type="AlphaFoldDB" id="A0A7W7HYH7"/>
<evidence type="ECO:0000313" key="2">
    <source>
        <dbReference type="EMBL" id="MBB4763127.1"/>
    </source>
</evidence>
<name>A0A7W7HYH7_9ACTN</name>
<dbReference type="EMBL" id="JACHNH010000001">
    <property type="protein sequence ID" value="MBB4763127.1"/>
    <property type="molecule type" value="Genomic_DNA"/>
</dbReference>
<dbReference type="InterPro" id="IPR024072">
    <property type="entry name" value="DHFR-like_dom_sf"/>
</dbReference>
<dbReference type="InterPro" id="IPR002734">
    <property type="entry name" value="RibDG_C"/>
</dbReference>
<feature type="domain" description="Bacterial bifunctional deaminase-reductase C-terminal" evidence="1">
    <location>
        <begin position="2"/>
        <end position="183"/>
    </location>
</feature>
<evidence type="ECO:0000259" key="1">
    <source>
        <dbReference type="Pfam" id="PF01872"/>
    </source>
</evidence>
<dbReference type="InterPro" id="IPR050765">
    <property type="entry name" value="Riboflavin_Biosynth_HTPR"/>
</dbReference>
<dbReference type="Gene3D" id="3.40.430.10">
    <property type="entry name" value="Dihydrofolate Reductase, subunit A"/>
    <property type="match status" value="1"/>
</dbReference>
<dbReference type="Pfam" id="PF01872">
    <property type="entry name" value="RibD_C"/>
    <property type="match status" value="1"/>
</dbReference>